<organism evidence="1 2">
    <name type="scientific">[Clostridium] fimetarium</name>
    <dbReference type="NCBI Taxonomy" id="99656"/>
    <lineage>
        <taxon>Bacteria</taxon>
        <taxon>Bacillati</taxon>
        <taxon>Bacillota</taxon>
        <taxon>Clostridia</taxon>
        <taxon>Lachnospirales</taxon>
        <taxon>Lachnospiraceae</taxon>
    </lineage>
</organism>
<reference evidence="1 2" key="1">
    <citation type="submission" date="2016-10" db="EMBL/GenBank/DDBJ databases">
        <authorList>
            <person name="de Groot N.N."/>
        </authorList>
    </citation>
    <scope>NUCLEOTIDE SEQUENCE [LARGE SCALE GENOMIC DNA]</scope>
    <source>
        <strain evidence="1 2">DSM 9179</strain>
    </source>
</reference>
<evidence type="ECO:0000313" key="1">
    <source>
        <dbReference type="EMBL" id="SEW24923.1"/>
    </source>
</evidence>
<proteinExistence type="predicted"/>
<dbReference type="Gene3D" id="3.40.50.10320">
    <property type="entry name" value="LmbE-like"/>
    <property type="match status" value="1"/>
</dbReference>
<dbReference type="OrthoDB" id="1843998at2"/>
<gene>
    <name evidence="1" type="ORF">SAMN05421659_107204</name>
</gene>
<dbReference type="AlphaFoldDB" id="A0A1I0QD97"/>
<evidence type="ECO:0000313" key="2">
    <source>
        <dbReference type="Proteomes" id="UP000199701"/>
    </source>
</evidence>
<protein>
    <submittedName>
        <fullName evidence="1">N-acetylglucosaminyl deacetylase, LmbE family</fullName>
    </submittedName>
</protein>
<dbReference type="RefSeq" id="WP_092453856.1">
    <property type="nucleotide sequence ID" value="NZ_FOJI01000007.1"/>
</dbReference>
<name>A0A1I0QD97_9FIRM</name>
<dbReference type="SUPFAM" id="SSF102588">
    <property type="entry name" value="LmbE-like"/>
    <property type="match status" value="1"/>
</dbReference>
<keyword evidence="2" id="KW-1185">Reference proteome</keyword>
<sequence>MIEQFILKILNLSKKILCVAIFLIVILHNRVNIYANEPEATDLTKTTAISLSSGDDSSFLKDQSYATKKTLNGGTTITITNDSGIKGIYIIWEQPPKEWQLDINGVSLTYGKYGFIHEYIAMDDTVKKAVIHIPAGGAIIADISTFSVGTVPSWVQVWKPPYEEADMVVLPTHADDEFLFFGGTMPYYAGELALKVQVVYLTNHWAEYYRPHELLNGLWEVGITAYPVIGPFTDIYSTSLEHAMTLYPINDVIGFQVQMIRRFKPKVIIAQDFNGEYGHGVHRLNTYTLSKALEISNDANSYPESATKYGIWDVPKTYVHLYEKNQLTMNWDVPLDSFGGTTAFDMAVRGFAKHKSQQTYYKVGREGVFNCMLFGLYRSTVGEDIKKNDFFENINVFRTYNYLRKSSIIPLNVQIESSFKSNAGVTHKLTSNSVK</sequence>
<dbReference type="EMBL" id="FOJI01000007">
    <property type="protein sequence ID" value="SEW24923.1"/>
    <property type="molecule type" value="Genomic_DNA"/>
</dbReference>
<dbReference type="Proteomes" id="UP000199701">
    <property type="component" value="Unassembled WGS sequence"/>
</dbReference>
<dbReference type="STRING" id="99656.SAMN05421659_107204"/>
<dbReference type="InterPro" id="IPR024078">
    <property type="entry name" value="LmbE-like_dom_sf"/>
</dbReference>
<accession>A0A1I0QD97</accession>